<dbReference type="EMBL" id="JACOIK010000001">
    <property type="protein sequence ID" value="MBD1431576.1"/>
    <property type="molecule type" value="Genomic_DNA"/>
</dbReference>
<sequence>MLHKIELTDNGLTINGHSVRFPIAPAHLNAILGNARVFPTKANVLFIWDDFGLKGYGSQSEGIHTLEVHYHLDDYKHAPQQSFGGMCLLNGQEIRTYYQENRKKRIKLFSGDSSGAFVVGHLSAWFDYEDGEVASVSLSVYQKASEEELPITLPLDKEYAHYHDLWQDWITHVSVFVTDNNPYYNLKHGITQENLDRVRAALPVTIPNELINFYKVHNVDYDPVTSPFGFHVNSFDYDLLPFSRIVDQWNMIDSLQFGEQVEPENLLGYDSRIKSTDYANPKWIPFAEGRNGDYLLIDTDPSEQGTYGQILELVNESWERTVVAPSLTALVEMEIAYIKQHGQERFDFIIEKEE</sequence>
<dbReference type="SMART" id="SM00860">
    <property type="entry name" value="SMI1_KNR4"/>
    <property type="match status" value="1"/>
</dbReference>
<dbReference type="Pfam" id="PF24880">
    <property type="entry name" value="DUF7738"/>
    <property type="match status" value="1"/>
</dbReference>
<dbReference type="InterPro" id="IPR037883">
    <property type="entry name" value="Knr4/Smi1-like_sf"/>
</dbReference>
<dbReference type="InterPro" id="IPR056640">
    <property type="entry name" value="DUF7738"/>
</dbReference>
<dbReference type="InterPro" id="IPR051873">
    <property type="entry name" value="KNR4/SMI1_regulator"/>
</dbReference>
<dbReference type="Proteomes" id="UP000602759">
    <property type="component" value="Unassembled WGS sequence"/>
</dbReference>
<dbReference type="Gene3D" id="3.40.1580.10">
    <property type="entry name" value="SMI1/KNR4-like"/>
    <property type="match status" value="1"/>
</dbReference>
<protein>
    <submittedName>
        <fullName evidence="2">SMI1/KNR4 family protein</fullName>
    </submittedName>
</protein>
<feature type="domain" description="Knr4/Smi1-like" evidence="1">
    <location>
        <begin position="189"/>
        <end position="333"/>
    </location>
</feature>
<evidence type="ECO:0000313" key="3">
    <source>
        <dbReference type="Proteomes" id="UP000602759"/>
    </source>
</evidence>
<gene>
    <name evidence="2" type="ORF">H8B06_01965</name>
</gene>
<organism evidence="2 3">
    <name type="scientific">Sphingobacterium micropteri</name>
    <dbReference type="NCBI Taxonomy" id="2763501"/>
    <lineage>
        <taxon>Bacteria</taxon>
        <taxon>Pseudomonadati</taxon>
        <taxon>Bacteroidota</taxon>
        <taxon>Sphingobacteriia</taxon>
        <taxon>Sphingobacteriales</taxon>
        <taxon>Sphingobacteriaceae</taxon>
        <taxon>Sphingobacterium</taxon>
    </lineage>
</organism>
<reference evidence="2 3" key="1">
    <citation type="submission" date="2020-08" db="EMBL/GenBank/DDBJ databases">
        <title>Sphingobacterium sp. DN00404 isolated from aquaculture water.</title>
        <authorList>
            <person name="Zhang M."/>
        </authorList>
    </citation>
    <scope>NUCLEOTIDE SEQUENCE [LARGE SCALE GENOMIC DNA]</scope>
    <source>
        <strain evidence="2 3">DN00404</strain>
    </source>
</reference>
<keyword evidence="3" id="KW-1185">Reference proteome</keyword>
<comment type="caution">
    <text evidence="2">The sequence shown here is derived from an EMBL/GenBank/DDBJ whole genome shotgun (WGS) entry which is preliminary data.</text>
</comment>
<dbReference type="Pfam" id="PF09346">
    <property type="entry name" value="SMI1_KNR4"/>
    <property type="match status" value="1"/>
</dbReference>
<evidence type="ECO:0000259" key="1">
    <source>
        <dbReference type="SMART" id="SM00860"/>
    </source>
</evidence>
<evidence type="ECO:0000313" key="2">
    <source>
        <dbReference type="EMBL" id="MBD1431576.1"/>
    </source>
</evidence>
<proteinExistence type="predicted"/>
<name>A0ABR7YJS0_9SPHI</name>
<dbReference type="RefSeq" id="WP_190992582.1">
    <property type="nucleotide sequence ID" value="NZ_JACOIK010000001.1"/>
</dbReference>
<accession>A0ABR7YJS0</accession>
<dbReference type="SUPFAM" id="SSF160631">
    <property type="entry name" value="SMI1/KNR4-like"/>
    <property type="match status" value="1"/>
</dbReference>
<dbReference type="InterPro" id="IPR018958">
    <property type="entry name" value="Knr4/Smi1-like_dom"/>
</dbReference>
<dbReference type="PANTHER" id="PTHR47432:SF1">
    <property type="entry name" value="CELL WALL ASSEMBLY REGULATOR SMI1"/>
    <property type="match status" value="1"/>
</dbReference>
<dbReference type="PANTHER" id="PTHR47432">
    <property type="entry name" value="CELL WALL ASSEMBLY REGULATOR SMI1"/>
    <property type="match status" value="1"/>
</dbReference>